<dbReference type="OMA" id="KYERFEN"/>
<dbReference type="InterPro" id="IPR006073">
    <property type="entry name" value="GTP-bd"/>
</dbReference>
<keyword evidence="4" id="KW-1185">Reference proteome</keyword>
<keyword evidence="1" id="KW-0175">Coiled coil</keyword>
<dbReference type="EMBL" id="CAJJDP010000089">
    <property type="protein sequence ID" value="CAD8187289.1"/>
    <property type="molecule type" value="Genomic_DNA"/>
</dbReference>
<dbReference type="Proteomes" id="UP000683925">
    <property type="component" value="Unassembled WGS sequence"/>
</dbReference>
<evidence type="ECO:0000313" key="3">
    <source>
        <dbReference type="EMBL" id="CAD8187289.1"/>
    </source>
</evidence>
<dbReference type="AlphaFoldDB" id="A0A8S1WGK1"/>
<protein>
    <recommendedName>
        <fullName evidence="2">G domain-containing protein</fullName>
    </recommendedName>
</protein>
<comment type="caution">
    <text evidence="3">The sequence shown here is derived from an EMBL/GenBank/DDBJ whole genome shotgun (WGS) entry which is preliminary data.</text>
</comment>
<reference evidence="3" key="1">
    <citation type="submission" date="2021-01" db="EMBL/GenBank/DDBJ databases">
        <authorList>
            <consortium name="Genoscope - CEA"/>
            <person name="William W."/>
        </authorList>
    </citation>
    <scope>NUCLEOTIDE SEQUENCE</scope>
</reference>
<sequence>MLQERPSVVLISRVGSGKTTLYNKICRETQKTYSGGFSCTRGLFQKSSSYGMGFYIMDTPGFGSEKEVIVHMAGIFAAITGKPLNNILILTKYERFENMRKDITENIKLLSRYREMITVVITHWDIAENDPTKKQQNGLDELKNAVFKEVITPLGLKNVIFSGSQTSGESICQTIDQILIRTIKQKIELTKTEFENQFAEFITLNKEIEIKTQELEDEFGAKCQAAIHFINSQTEKTSDVAEIMHELILAMKEEANATVEEFEKRHGYDCLKLLDQCNGSYETAYLTHTKLKHKVLTQLDNVIRRAQNKMTHYPAHVYNFIKQCPNCKLIWLKVSGCGGQTTCGSFPDQDNNEFKPSAKKFKINITKASVECIRLKQQTEINQKYSLSQNQQKLKGCGAQLIWDNLPILSADILNELQNTGVLDILSMDKNGAQTKKNEQDLFWSKLYHEAQIQLNNLDNGQSQIKQPLDQKQKIVPQIIYRSENSSEHPIQKLNVQTTPKKQNNQKFEVKQPQVKAEEQQDMLNIIIELKNTLNQVKTNQKQQDEKIQNLNLQSKLQTSEGQKQNKVPEIEAEKKKNLKLSCTACIIS</sequence>
<feature type="domain" description="G" evidence="2">
    <location>
        <begin position="8"/>
        <end position="107"/>
    </location>
</feature>
<dbReference type="GO" id="GO:0005525">
    <property type="term" value="F:GTP binding"/>
    <property type="evidence" value="ECO:0007669"/>
    <property type="project" value="InterPro"/>
</dbReference>
<feature type="coiled-coil region" evidence="1">
    <location>
        <begin position="527"/>
        <end position="554"/>
    </location>
</feature>
<proteinExistence type="predicted"/>
<dbReference type="Pfam" id="PF01926">
    <property type="entry name" value="MMR_HSR1"/>
    <property type="match status" value="1"/>
</dbReference>
<organism evidence="3 4">
    <name type="scientific">Paramecium octaurelia</name>
    <dbReference type="NCBI Taxonomy" id="43137"/>
    <lineage>
        <taxon>Eukaryota</taxon>
        <taxon>Sar</taxon>
        <taxon>Alveolata</taxon>
        <taxon>Ciliophora</taxon>
        <taxon>Intramacronucleata</taxon>
        <taxon>Oligohymenophorea</taxon>
        <taxon>Peniculida</taxon>
        <taxon>Parameciidae</taxon>
        <taxon>Paramecium</taxon>
    </lineage>
</organism>
<accession>A0A8S1WGK1</accession>
<evidence type="ECO:0000313" key="4">
    <source>
        <dbReference type="Proteomes" id="UP000683925"/>
    </source>
</evidence>
<dbReference type="CDD" id="cd00882">
    <property type="entry name" value="Ras_like_GTPase"/>
    <property type="match status" value="1"/>
</dbReference>
<dbReference type="OrthoDB" id="8954335at2759"/>
<gene>
    <name evidence="3" type="ORF">POCTA_138.1.T0900012</name>
</gene>
<evidence type="ECO:0000256" key="1">
    <source>
        <dbReference type="SAM" id="Coils"/>
    </source>
</evidence>
<evidence type="ECO:0000259" key="2">
    <source>
        <dbReference type="Pfam" id="PF01926"/>
    </source>
</evidence>
<name>A0A8S1WGK1_PAROT</name>